<dbReference type="SUPFAM" id="SSF54211">
    <property type="entry name" value="Ribosomal protein S5 domain 2-like"/>
    <property type="match status" value="1"/>
</dbReference>
<keyword evidence="3 14" id="KW-0728">SH3 domain</keyword>
<feature type="domain" description="LIM zinc-binding" evidence="17">
    <location>
        <begin position="703"/>
        <end position="763"/>
    </location>
</feature>
<dbReference type="GO" id="GO:0046872">
    <property type="term" value="F:metal ion binding"/>
    <property type="evidence" value="ECO:0007669"/>
    <property type="project" value="UniProtKB-KW"/>
</dbReference>
<protein>
    <recommendedName>
        <fullName evidence="20">SH3 domain-containing protein</fullName>
    </recommendedName>
</protein>
<dbReference type="AlphaFoldDB" id="A0AA39M0Q5"/>
<dbReference type="FunFam" id="1.20.120.790:FF:000004">
    <property type="entry name" value="Heat shock protein 75 kDa"/>
    <property type="match status" value="1"/>
</dbReference>
<evidence type="ECO:0000256" key="11">
    <source>
        <dbReference type="ARBA" id="ARBA00023128"/>
    </source>
</evidence>
<dbReference type="PRINTS" id="PR00775">
    <property type="entry name" value="HEATSHOCK90"/>
</dbReference>
<evidence type="ECO:0000256" key="2">
    <source>
        <dbReference type="ARBA" id="ARBA00008239"/>
    </source>
</evidence>
<evidence type="ECO:0000256" key="6">
    <source>
        <dbReference type="ARBA" id="ARBA00022741"/>
    </source>
</evidence>
<dbReference type="Gene3D" id="3.30.565.10">
    <property type="entry name" value="Histidine kinase-like ATPase, C-terminal domain"/>
    <property type="match status" value="1"/>
</dbReference>
<dbReference type="Gene3D" id="1.20.120.790">
    <property type="entry name" value="Heat shock protein 90, C-terminal domain"/>
    <property type="match status" value="1"/>
</dbReference>
<sequence>MFTHIRTCSRVASSTAVRLNRIRSLQTRVTPAISALQPSHRSSLRHYSQDAPKAQKFEFQAETRNLLDIVAKSLYSDQEVFIRELISNASDALEKRRCAELTKDSATSVLGDEVPYEIRISTNAETSEMSFEDTGIGMNREELISCLGTIARSGSKDFKENSEAKSAESIIGQFGVGFYSAFMVAESVKVTTRKEGAATGYTWIWDGASAYEISENDSAPIGTKIDLKLRSGDASEFSKAEKVLEVINKYSYFVNVPIILNGERVNEMNAIWTMTPKDVTSEMHENFFKQLARTHHPHLLHDRPQYTADAPVNLRSILYIPSHKVSQLEFTANSDDSGVSLYARKVLIKAHAKELLPSYLRFVIGVVDSEDIPLNLSREMLQRDVVLVKLRRILTDKVVNFLVQQMKKDRIKYNDFYKGYSLYFKEGICLETDQGIKEQISKMLLFESSNFKAGTMTSLSEYVERMQADQKEIYYLFAPSRQLAENSPYYEMFKSRNLEVLFVYDPADELVFLSLPQFQMKQLKSVENWVKTEGGLLEDKKEENVIRSAEKKELLDWIKSNLGSVRVNEIDASSRASEHPAMITTGAADLGAARHLMRIGQIKDMEHLVYLKPKLHINLNHSVILGLLKLKKTDEKLALLVVEQIYDNALITAGLMKDSSKMISRVNRIMGDLLNQNKRTRDRLCGPAGGPPEKKQNMSAKKCAREECGKTVYPIEELKCLDKVWHKQCFKCTACGMTLNMKNYKGYNKMPYCEPHYPKTVASVVADTPEMRRLAENTKLQSQVKYHAEYEKQKGKKTEIADDPETTRHLRNTQVQSQVAYHGDMQKKRAQDEARPAQLVQDPSAVPTVQPTVAAPHTATPQPTSPTPAASVPTNGAANTPYSSRLAGQSGTVIYSTDKGGRVNEAKRGVGSIADYDPMNGNWGTIGASQASTKIQNMISGGATKAPTGIAGIVGKAAGFSVKALYDYTAADKDEVSFLENDIIVNCQKVDEGWMTGTVQRTLQWGMLPSNYVERMNQPTGIHYLS</sequence>
<dbReference type="Gene3D" id="2.30.30.40">
    <property type="entry name" value="SH3 Domains"/>
    <property type="match status" value="1"/>
</dbReference>
<dbReference type="SMART" id="SM00132">
    <property type="entry name" value="LIM"/>
    <property type="match status" value="1"/>
</dbReference>
<dbReference type="Pfam" id="PF00018">
    <property type="entry name" value="SH3_1"/>
    <property type="match status" value="1"/>
</dbReference>
<dbReference type="Pfam" id="PF00412">
    <property type="entry name" value="LIM"/>
    <property type="match status" value="1"/>
</dbReference>
<keyword evidence="7 13" id="KW-0862">Zinc</keyword>
<dbReference type="FunFam" id="3.40.50.11260:FF:000004">
    <property type="entry name" value="Heat shock protein 75 mitochondrial"/>
    <property type="match status" value="1"/>
</dbReference>
<dbReference type="Gene3D" id="3.40.50.11260">
    <property type="match status" value="1"/>
</dbReference>
<feature type="domain" description="SH3" evidence="16">
    <location>
        <begin position="957"/>
        <end position="1018"/>
    </location>
</feature>
<dbReference type="PRINTS" id="PR00452">
    <property type="entry name" value="SH3DOMAIN"/>
</dbReference>
<keyword evidence="9" id="KW-0809">Transit peptide</keyword>
<dbReference type="HAMAP" id="MF_00505">
    <property type="entry name" value="HSP90"/>
    <property type="match status" value="1"/>
</dbReference>
<feature type="region of interest" description="Disordered" evidence="15">
    <location>
        <begin position="821"/>
        <end position="885"/>
    </location>
</feature>
<evidence type="ECO:0000259" key="17">
    <source>
        <dbReference type="PROSITE" id="PS50023"/>
    </source>
</evidence>
<evidence type="ECO:0000256" key="15">
    <source>
        <dbReference type="SAM" id="MobiDB-lite"/>
    </source>
</evidence>
<keyword evidence="10 13" id="KW-0440">LIM domain</keyword>
<dbReference type="SUPFAM" id="SSF110942">
    <property type="entry name" value="HSP90 C-terminal domain"/>
    <property type="match status" value="1"/>
</dbReference>
<dbReference type="InterPro" id="IPR020575">
    <property type="entry name" value="Hsp90_N"/>
</dbReference>
<feature type="compositionally biased region" description="Low complexity" evidence="15">
    <location>
        <begin position="843"/>
        <end position="874"/>
    </location>
</feature>
<dbReference type="NCBIfam" id="NF003555">
    <property type="entry name" value="PRK05218.1"/>
    <property type="match status" value="1"/>
</dbReference>
<name>A0AA39M0Q5_9BILA</name>
<evidence type="ECO:0000256" key="14">
    <source>
        <dbReference type="PROSITE-ProRule" id="PRU00192"/>
    </source>
</evidence>
<dbReference type="GO" id="GO:0051082">
    <property type="term" value="F:unfolded protein binding"/>
    <property type="evidence" value="ECO:0007669"/>
    <property type="project" value="InterPro"/>
</dbReference>
<evidence type="ECO:0000256" key="1">
    <source>
        <dbReference type="ARBA" id="ARBA00004173"/>
    </source>
</evidence>
<dbReference type="InterPro" id="IPR020568">
    <property type="entry name" value="Ribosomal_Su5_D2-typ_SF"/>
</dbReference>
<keyword evidence="8" id="KW-0067">ATP-binding</keyword>
<evidence type="ECO:0000256" key="5">
    <source>
        <dbReference type="ARBA" id="ARBA00022737"/>
    </source>
</evidence>
<evidence type="ECO:0000256" key="7">
    <source>
        <dbReference type="ARBA" id="ARBA00022833"/>
    </source>
</evidence>
<dbReference type="EMBL" id="JAUCMV010000002">
    <property type="protein sequence ID" value="KAK0416582.1"/>
    <property type="molecule type" value="Genomic_DNA"/>
</dbReference>
<evidence type="ECO:0000256" key="13">
    <source>
        <dbReference type="PROSITE-ProRule" id="PRU00125"/>
    </source>
</evidence>
<dbReference type="FunFam" id="2.10.110.10:FF:000087">
    <property type="entry name" value="LIM zinc-binding domain-containing Nebulette"/>
    <property type="match status" value="1"/>
</dbReference>
<dbReference type="PANTHER" id="PTHR11528">
    <property type="entry name" value="HEAT SHOCK PROTEIN 90 FAMILY MEMBER"/>
    <property type="match status" value="1"/>
</dbReference>
<keyword evidence="12" id="KW-0143">Chaperone</keyword>
<dbReference type="PROSITE" id="PS50023">
    <property type="entry name" value="LIM_DOMAIN_2"/>
    <property type="match status" value="1"/>
</dbReference>
<dbReference type="FunFam" id="3.30.230.80:FF:000004">
    <property type="entry name" value="Heat shock protein 75 kDa"/>
    <property type="match status" value="1"/>
</dbReference>
<dbReference type="PROSITE" id="PS51216">
    <property type="entry name" value="NEBULIN"/>
    <property type="match status" value="2"/>
</dbReference>
<keyword evidence="19" id="KW-1185">Reference proteome</keyword>
<dbReference type="Proteomes" id="UP001175271">
    <property type="component" value="Unassembled WGS sequence"/>
</dbReference>
<evidence type="ECO:0000256" key="8">
    <source>
        <dbReference type="ARBA" id="ARBA00022840"/>
    </source>
</evidence>
<dbReference type="InterPro" id="IPR036028">
    <property type="entry name" value="SH3-like_dom_sf"/>
</dbReference>
<dbReference type="GO" id="GO:0070013">
    <property type="term" value="C:intracellular organelle lumen"/>
    <property type="evidence" value="ECO:0007669"/>
    <property type="project" value="UniProtKB-ARBA"/>
</dbReference>
<keyword evidence="6" id="KW-0547">Nucleotide-binding</keyword>
<evidence type="ECO:0000313" key="18">
    <source>
        <dbReference type="EMBL" id="KAK0416582.1"/>
    </source>
</evidence>
<dbReference type="GO" id="GO:0016887">
    <property type="term" value="F:ATP hydrolysis activity"/>
    <property type="evidence" value="ECO:0007669"/>
    <property type="project" value="InterPro"/>
</dbReference>
<evidence type="ECO:0000256" key="10">
    <source>
        <dbReference type="ARBA" id="ARBA00023038"/>
    </source>
</evidence>
<feature type="compositionally biased region" description="Basic and acidic residues" evidence="15">
    <location>
        <begin position="824"/>
        <end position="835"/>
    </location>
</feature>
<dbReference type="Gene3D" id="3.30.230.80">
    <property type="match status" value="1"/>
</dbReference>
<dbReference type="SMART" id="SM00227">
    <property type="entry name" value="NEBU"/>
    <property type="match status" value="2"/>
</dbReference>
<dbReference type="GO" id="GO:0140662">
    <property type="term" value="F:ATP-dependent protein folding chaperone"/>
    <property type="evidence" value="ECO:0007669"/>
    <property type="project" value="InterPro"/>
</dbReference>
<dbReference type="InterPro" id="IPR001781">
    <property type="entry name" value="Znf_LIM"/>
</dbReference>
<evidence type="ECO:0000259" key="16">
    <source>
        <dbReference type="PROSITE" id="PS50002"/>
    </source>
</evidence>
<keyword evidence="5" id="KW-0677">Repeat</keyword>
<evidence type="ECO:0000313" key="19">
    <source>
        <dbReference type="Proteomes" id="UP001175271"/>
    </source>
</evidence>
<dbReference type="InterPro" id="IPR000900">
    <property type="entry name" value="Nebulin_repeat"/>
</dbReference>
<dbReference type="Pfam" id="PF00183">
    <property type="entry name" value="HSP90"/>
    <property type="match status" value="1"/>
</dbReference>
<dbReference type="InterPro" id="IPR001452">
    <property type="entry name" value="SH3_domain"/>
</dbReference>
<dbReference type="SMART" id="SM00326">
    <property type="entry name" value="SH3"/>
    <property type="match status" value="1"/>
</dbReference>
<dbReference type="SUPFAM" id="SSF50044">
    <property type="entry name" value="SH3-domain"/>
    <property type="match status" value="1"/>
</dbReference>
<dbReference type="Gene3D" id="2.10.110.10">
    <property type="entry name" value="Cysteine Rich Protein"/>
    <property type="match status" value="1"/>
</dbReference>
<dbReference type="CDD" id="cd16927">
    <property type="entry name" value="HATPase_Hsp90-like"/>
    <property type="match status" value="1"/>
</dbReference>
<comment type="subcellular location">
    <subcellularLocation>
        <location evidence="1">Mitochondrion</location>
    </subcellularLocation>
</comment>
<feature type="compositionally biased region" description="Polar residues" evidence="15">
    <location>
        <begin position="876"/>
        <end position="885"/>
    </location>
</feature>
<dbReference type="CDD" id="cd09447">
    <property type="entry name" value="LIM_LASP"/>
    <property type="match status" value="1"/>
</dbReference>
<comment type="caution">
    <text evidence="18">The sequence shown here is derived from an EMBL/GenBank/DDBJ whole genome shotgun (WGS) entry which is preliminary data.</text>
</comment>
<evidence type="ECO:0000256" key="9">
    <source>
        <dbReference type="ARBA" id="ARBA00022946"/>
    </source>
</evidence>
<dbReference type="PROSITE" id="PS50002">
    <property type="entry name" value="SH3"/>
    <property type="match status" value="1"/>
</dbReference>
<dbReference type="SUPFAM" id="SSF55874">
    <property type="entry name" value="ATPase domain of HSP90 chaperone/DNA topoisomerase II/histidine kinase"/>
    <property type="match status" value="1"/>
</dbReference>
<dbReference type="CDD" id="cd11789">
    <property type="entry name" value="SH3_Nebulin_family_C"/>
    <property type="match status" value="1"/>
</dbReference>
<dbReference type="GO" id="GO:0005739">
    <property type="term" value="C:mitochondrion"/>
    <property type="evidence" value="ECO:0007669"/>
    <property type="project" value="UniProtKB-SubCell"/>
</dbReference>
<organism evidence="18 19">
    <name type="scientific">Steinernema hermaphroditum</name>
    <dbReference type="NCBI Taxonomy" id="289476"/>
    <lineage>
        <taxon>Eukaryota</taxon>
        <taxon>Metazoa</taxon>
        <taxon>Ecdysozoa</taxon>
        <taxon>Nematoda</taxon>
        <taxon>Chromadorea</taxon>
        <taxon>Rhabditida</taxon>
        <taxon>Tylenchina</taxon>
        <taxon>Panagrolaimomorpha</taxon>
        <taxon>Strongyloidoidea</taxon>
        <taxon>Steinernematidae</taxon>
        <taxon>Steinernema</taxon>
    </lineage>
</organism>
<dbReference type="SUPFAM" id="SSF57716">
    <property type="entry name" value="Glucocorticoid receptor-like (DNA-binding domain)"/>
    <property type="match status" value="2"/>
</dbReference>
<keyword evidence="4 13" id="KW-0479">Metal-binding</keyword>
<evidence type="ECO:0000256" key="3">
    <source>
        <dbReference type="ARBA" id="ARBA00022443"/>
    </source>
</evidence>
<comment type="similarity">
    <text evidence="2">Belongs to the heat shock protein 90 family.</text>
</comment>
<dbReference type="InterPro" id="IPR036890">
    <property type="entry name" value="HATPase_C_sf"/>
</dbReference>
<dbReference type="Pfam" id="PF00880">
    <property type="entry name" value="Nebulin"/>
    <property type="match status" value="1"/>
</dbReference>
<evidence type="ECO:0008006" key="20">
    <source>
        <dbReference type="Google" id="ProtNLM"/>
    </source>
</evidence>
<evidence type="ECO:0000256" key="4">
    <source>
        <dbReference type="ARBA" id="ARBA00022723"/>
    </source>
</evidence>
<accession>A0AA39M0Q5</accession>
<reference evidence="18" key="1">
    <citation type="submission" date="2023-06" db="EMBL/GenBank/DDBJ databases">
        <title>Genomic analysis of the entomopathogenic nematode Steinernema hermaphroditum.</title>
        <authorList>
            <person name="Schwarz E.M."/>
            <person name="Heppert J.K."/>
            <person name="Baniya A."/>
            <person name="Schwartz H.T."/>
            <person name="Tan C.-H."/>
            <person name="Antoshechkin I."/>
            <person name="Sternberg P.W."/>
            <person name="Goodrich-Blair H."/>
            <person name="Dillman A.R."/>
        </authorList>
    </citation>
    <scope>NUCLEOTIDE SEQUENCE</scope>
    <source>
        <strain evidence="18">PS9179</strain>
        <tissue evidence="18">Whole animal</tissue>
    </source>
</reference>
<keyword evidence="11" id="KW-0496">Mitochondrion</keyword>
<dbReference type="Pfam" id="PF13589">
    <property type="entry name" value="HATPase_c_3"/>
    <property type="match status" value="1"/>
</dbReference>
<dbReference type="InterPro" id="IPR037196">
    <property type="entry name" value="HSP90_C"/>
</dbReference>
<dbReference type="GO" id="GO:0005524">
    <property type="term" value="F:ATP binding"/>
    <property type="evidence" value="ECO:0007669"/>
    <property type="project" value="UniProtKB-KW"/>
</dbReference>
<dbReference type="InterPro" id="IPR001404">
    <property type="entry name" value="Hsp90_fam"/>
</dbReference>
<evidence type="ECO:0000256" key="12">
    <source>
        <dbReference type="ARBA" id="ARBA00023186"/>
    </source>
</evidence>
<gene>
    <name evidence="18" type="ORF">QR680_012573</name>
</gene>
<proteinExistence type="inferred from homology"/>